<dbReference type="PANTHER" id="PTHR11103:SF18">
    <property type="entry name" value="SLR1189 PROTEIN"/>
    <property type="match status" value="1"/>
</dbReference>
<dbReference type="Pfam" id="PF02574">
    <property type="entry name" value="S-methyl_trans"/>
    <property type="match status" value="1"/>
</dbReference>
<dbReference type="AlphaFoldDB" id="A0A8J6Y1Y4"/>
<dbReference type="PROSITE" id="PS50970">
    <property type="entry name" value="HCY"/>
    <property type="match status" value="1"/>
</dbReference>
<dbReference type="SUPFAM" id="SSF82282">
    <property type="entry name" value="Homocysteine S-methyltransferase"/>
    <property type="match status" value="1"/>
</dbReference>
<name>A0A8J6Y1Y4_9BACT</name>
<evidence type="ECO:0000256" key="1">
    <source>
        <dbReference type="ARBA" id="ARBA00022603"/>
    </source>
</evidence>
<feature type="binding site" evidence="3">
    <location>
        <position position="221"/>
    </location>
    <ligand>
        <name>Zn(2+)</name>
        <dbReference type="ChEBI" id="CHEBI:29105"/>
    </ligand>
</feature>
<dbReference type="InterPro" id="IPR003726">
    <property type="entry name" value="HCY_dom"/>
</dbReference>
<dbReference type="GO" id="GO:0008168">
    <property type="term" value="F:methyltransferase activity"/>
    <property type="evidence" value="ECO:0007669"/>
    <property type="project" value="UniProtKB-UniRule"/>
</dbReference>
<comment type="cofactor">
    <cofactor evidence="3">
        <name>Zn(2+)</name>
        <dbReference type="ChEBI" id="CHEBI:29105"/>
    </cofactor>
</comment>
<evidence type="ECO:0000259" key="4">
    <source>
        <dbReference type="PROSITE" id="PS50970"/>
    </source>
</evidence>
<sequence>MMTHNTMKALLDNNDLILMEAAIVEPLRRGGVVDLHPTLVNAPLVYDETGRRELRSLYGGYMAIAKQAGLPLMLCTPTWRANRERVEASGLPRSINRDTVGFLRELQGDTESVRIGGLIGCRNDGYKPEQGLTAAEAESFHGWQVGEFAAAGVDYLIAETICTVSEAQGIARAMEKTGLPYIISFVIRRDGCILDGTSLLDGILAVEKEVQERPLGFMVNCAWPGFLRAEQQPPELFHRLIGFQANGSSLDHADLDNAEDLQAEGVSKWGQAMLKLNRDHGVKILGGCCGTGAGHLEYLVANRGREHV</sequence>
<gene>
    <name evidence="5" type="ORF">IFK94_12620</name>
</gene>
<evidence type="ECO:0000313" key="5">
    <source>
        <dbReference type="EMBL" id="MBD3868963.1"/>
    </source>
</evidence>
<dbReference type="GO" id="GO:0032259">
    <property type="term" value="P:methylation"/>
    <property type="evidence" value="ECO:0007669"/>
    <property type="project" value="UniProtKB-KW"/>
</dbReference>
<organism evidence="5 6">
    <name type="scientific">Candidatus Polarisedimenticola svalbardensis</name>
    <dbReference type="NCBI Taxonomy" id="2886004"/>
    <lineage>
        <taxon>Bacteria</taxon>
        <taxon>Pseudomonadati</taxon>
        <taxon>Acidobacteriota</taxon>
        <taxon>Candidatus Polarisedimenticolia</taxon>
        <taxon>Candidatus Polarisedimenticolales</taxon>
        <taxon>Candidatus Polarisedimenticolaceae</taxon>
        <taxon>Candidatus Polarisedimenticola</taxon>
    </lineage>
</organism>
<dbReference type="PANTHER" id="PTHR11103">
    <property type="entry name" value="SLR1189 PROTEIN"/>
    <property type="match status" value="1"/>
</dbReference>
<keyword evidence="2 3" id="KW-0808">Transferase</keyword>
<evidence type="ECO:0000256" key="3">
    <source>
        <dbReference type="PROSITE-ProRule" id="PRU00333"/>
    </source>
</evidence>
<feature type="binding site" evidence="3">
    <location>
        <position position="288"/>
    </location>
    <ligand>
        <name>Zn(2+)</name>
        <dbReference type="ChEBI" id="CHEBI:29105"/>
    </ligand>
</feature>
<keyword evidence="1 3" id="KW-0489">Methyltransferase</keyword>
<dbReference type="Gene3D" id="3.20.20.330">
    <property type="entry name" value="Homocysteine-binding-like domain"/>
    <property type="match status" value="1"/>
</dbReference>
<proteinExistence type="predicted"/>
<evidence type="ECO:0000256" key="2">
    <source>
        <dbReference type="ARBA" id="ARBA00022679"/>
    </source>
</evidence>
<dbReference type="EMBL" id="JACXWD010000051">
    <property type="protein sequence ID" value="MBD3868963.1"/>
    <property type="molecule type" value="Genomic_DNA"/>
</dbReference>
<dbReference type="GO" id="GO:0046872">
    <property type="term" value="F:metal ion binding"/>
    <property type="evidence" value="ECO:0007669"/>
    <property type="project" value="UniProtKB-KW"/>
</dbReference>
<dbReference type="Proteomes" id="UP000648239">
    <property type="component" value="Unassembled WGS sequence"/>
</dbReference>
<reference evidence="5 6" key="1">
    <citation type="submission" date="2020-08" db="EMBL/GenBank/DDBJ databases">
        <title>Acidobacteriota in marine sediments use diverse sulfur dissimilation pathways.</title>
        <authorList>
            <person name="Wasmund K."/>
        </authorList>
    </citation>
    <scope>NUCLEOTIDE SEQUENCE [LARGE SCALE GENOMIC DNA]</scope>
    <source>
        <strain evidence="5">MAG AM4</strain>
    </source>
</reference>
<accession>A0A8J6Y1Y4</accession>
<feature type="domain" description="Hcy-binding" evidence="4">
    <location>
        <begin position="5"/>
        <end position="303"/>
    </location>
</feature>
<keyword evidence="3" id="KW-0862">Zinc</keyword>
<evidence type="ECO:0000313" key="6">
    <source>
        <dbReference type="Proteomes" id="UP000648239"/>
    </source>
</evidence>
<dbReference type="InterPro" id="IPR036589">
    <property type="entry name" value="HCY_dom_sf"/>
</dbReference>
<feature type="binding site" evidence="3">
    <location>
        <position position="289"/>
    </location>
    <ligand>
        <name>Zn(2+)</name>
        <dbReference type="ChEBI" id="CHEBI:29105"/>
    </ligand>
</feature>
<comment type="caution">
    <text evidence="5">The sequence shown here is derived from an EMBL/GenBank/DDBJ whole genome shotgun (WGS) entry which is preliminary data.</text>
</comment>
<keyword evidence="3" id="KW-0479">Metal-binding</keyword>
<protein>
    <submittedName>
        <fullName evidence="5">Homocysteine S-methyltransferase family protein</fullName>
    </submittedName>
</protein>